<dbReference type="GO" id="GO:0048167">
    <property type="term" value="P:regulation of synaptic plasticity"/>
    <property type="evidence" value="ECO:0007669"/>
    <property type="project" value="TreeGrafter"/>
</dbReference>
<dbReference type="PANTHER" id="PTHR12157">
    <property type="entry name" value="REGULATING SYNAPTIC MEMBRANE EXOCYTOSIS PROTEIN"/>
    <property type="match status" value="1"/>
</dbReference>
<dbReference type="PANTHER" id="PTHR12157:SF15">
    <property type="entry name" value="REGULATING SYNAPTIC MEMBRANE EXOCYTOSIS PROTEIN 2"/>
    <property type="match status" value="1"/>
</dbReference>
<dbReference type="GO" id="GO:0044325">
    <property type="term" value="F:transmembrane transporter binding"/>
    <property type="evidence" value="ECO:0007669"/>
    <property type="project" value="TreeGrafter"/>
</dbReference>
<comment type="caution">
    <text evidence="2">The sequence shown here is derived from an EMBL/GenBank/DDBJ whole genome shotgun (WGS) entry which is preliminary data.</text>
</comment>
<dbReference type="KEGG" id="tng:GSTEN00002869G001"/>
<dbReference type="EMBL" id="CAAE01006355">
    <property type="protein sequence ID" value="CAF89109.1"/>
    <property type="molecule type" value="Genomic_DNA"/>
</dbReference>
<evidence type="ECO:0000313" key="2">
    <source>
        <dbReference type="EMBL" id="CAF89109.1"/>
    </source>
</evidence>
<dbReference type="AlphaFoldDB" id="Q4TDC3"/>
<dbReference type="InterPro" id="IPR039032">
    <property type="entry name" value="Rim-like"/>
</dbReference>
<gene>
    <name evidence="2" type="ORF">GSTENG00002869001</name>
</gene>
<dbReference type="GO" id="GO:0042734">
    <property type="term" value="C:presynaptic membrane"/>
    <property type="evidence" value="ECO:0007669"/>
    <property type="project" value="TreeGrafter"/>
</dbReference>
<protein>
    <submittedName>
        <fullName evidence="2">(spotted green pufferfish) hypothetical protein</fullName>
    </submittedName>
</protein>
<dbReference type="GO" id="GO:0031267">
    <property type="term" value="F:small GTPase binding"/>
    <property type="evidence" value="ECO:0007669"/>
    <property type="project" value="InterPro"/>
</dbReference>
<dbReference type="GO" id="GO:2000300">
    <property type="term" value="P:regulation of synaptic vesicle exocytosis"/>
    <property type="evidence" value="ECO:0007669"/>
    <property type="project" value="TreeGrafter"/>
</dbReference>
<evidence type="ECO:0000256" key="1">
    <source>
        <dbReference type="SAM" id="MobiDB-lite"/>
    </source>
</evidence>
<feature type="non-terminal residue" evidence="2">
    <location>
        <position position="103"/>
    </location>
</feature>
<reference evidence="2" key="1">
    <citation type="journal article" date="2004" name="Nature">
        <title>Genome duplication in the teleost fish Tetraodon nigroviridis reveals the early vertebrate proto-karyotype.</title>
        <authorList>
            <person name="Jaillon O."/>
            <person name="Aury J.-M."/>
            <person name="Brunet F."/>
            <person name="Petit J.-L."/>
            <person name="Stange-Thomann N."/>
            <person name="Mauceli E."/>
            <person name="Bouneau L."/>
            <person name="Fischer C."/>
            <person name="Ozouf-Costaz C."/>
            <person name="Bernot A."/>
            <person name="Nicaud S."/>
            <person name="Jaffe D."/>
            <person name="Fisher S."/>
            <person name="Lutfalla G."/>
            <person name="Dossat C."/>
            <person name="Segurens B."/>
            <person name="Dasilva C."/>
            <person name="Salanoubat M."/>
            <person name="Levy M."/>
            <person name="Boudet N."/>
            <person name="Castellano S."/>
            <person name="Anthouard V."/>
            <person name="Jubin C."/>
            <person name="Castelli V."/>
            <person name="Katinka M."/>
            <person name="Vacherie B."/>
            <person name="Biemont C."/>
            <person name="Skalli Z."/>
            <person name="Cattolico L."/>
            <person name="Poulain J."/>
            <person name="De Berardinis V."/>
            <person name="Cruaud C."/>
            <person name="Duprat S."/>
            <person name="Brottier P."/>
            <person name="Coutanceau J.-P."/>
            <person name="Gouzy J."/>
            <person name="Parra G."/>
            <person name="Lardier G."/>
            <person name="Chapple C."/>
            <person name="McKernan K.J."/>
            <person name="McEwan P."/>
            <person name="Bosak S."/>
            <person name="Kellis M."/>
            <person name="Volff J.-N."/>
            <person name="Guigo R."/>
            <person name="Zody M.C."/>
            <person name="Mesirov J."/>
            <person name="Lindblad-Toh K."/>
            <person name="Birren B."/>
            <person name="Nusbaum C."/>
            <person name="Kahn D."/>
            <person name="Robinson-Rechavi M."/>
            <person name="Laudet V."/>
            <person name="Schachter V."/>
            <person name="Quetier F."/>
            <person name="Saurin W."/>
            <person name="Scarpelli C."/>
            <person name="Wincker P."/>
            <person name="Lander E.S."/>
            <person name="Weissenbach J."/>
            <person name="Roest Crollius H."/>
        </authorList>
    </citation>
    <scope>NUCLEOTIDE SEQUENCE [LARGE SCALE GENOMIC DNA]</scope>
</reference>
<accession>Q4TDC3</accession>
<dbReference type="GO" id="GO:0048788">
    <property type="term" value="C:cytoskeleton of presynaptic active zone"/>
    <property type="evidence" value="ECO:0007669"/>
    <property type="project" value="TreeGrafter"/>
</dbReference>
<reference evidence="2" key="2">
    <citation type="submission" date="2004-02" db="EMBL/GenBank/DDBJ databases">
        <authorList>
            <consortium name="Genoscope"/>
            <consortium name="Whitehead Institute Centre for Genome Research"/>
        </authorList>
    </citation>
    <scope>NUCLEOTIDE SEQUENCE</scope>
</reference>
<dbReference type="GO" id="GO:0048791">
    <property type="term" value="P:calcium ion-regulated exocytosis of neurotransmitter"/>
    <property type="evidence" value="ECO:0007669"/>
    <property type="project" value="TreeGrafter"/>
</dbReference>
<name>Q4TDC3_TETNG</name>
<sequence length="103" mass="11575">SQRISDGEFSDYDCEDGIGVISDYRQNGRDFHSSTLSVPEQGILANHSSRSDLLRMRSRSPSQPPPQSGNHLYPLYREDAVRLLRGSKLSRAYSDAGRHHSLD</sequence>
<dbReference type="GO" id="GO:0042391">
    <property type="term" value="P:regulation of membrane potential"/>
    <property type="evidence" value="ECO:0007669"/>
    <property type="project" value="TreeGrafter"/>
</dbReference>
<feature type="non-terminal residue" evidence="2">
    <location>
        <position position="1"/>
    </location>
</feature>
<proteinExistence type="predicted"/>
<feature type="region of interest" description="Disordered" evidence="1">
    <location>
        <begin position="30"/>
        <end position="74"/>
    </location>
</feature>
<organism evidence="2">
    <name type="scientific">Tetraodon nigroviridis</name>
    <name type="common">Spotted green pufferfish</name>
    <name type="synonym">Chelonodon nigroviridis</name>
    <dbReference type="NCBI Taxonomy" id="99883"/>
    <lineage>
        <taxon>Eukaryota</taxon>
        <taxon>Metazoa</taxon>
        <taxon>Chordata</taxon>
        <taxon>Craniata</taxon>
        <taxon>Vertebrata</taxon>
        <taxon>Euteleostomi</taxon>
        <taxon>Actinopterygii</taxon>
        <taxon>Neopterygii</taxon>
        <taxon>Teleostei</taxon>
        <taxon>Neoteleostei</taxon>
        <taxon>Acanthomorphata</taxon>
        <taxon>Eupercaria</taxon>
        <taxon>Tetraodontiformes</taxon>
        <taxon>Tetradontoidea</taxon>
        <taxon>Tetraodontidae</taxon>
        <taxon>Tetraodon</taxon>
    </lineage>
</organism>
<dbReference type="OrthoDB" id="10487867at2759"/>
<dbReference type="GO" id="GO:0050806">
    <property type="term" value="P:positive regulation of synaptic transmission"/>
    <property type="evidence" value="ECO:0007669"/>
    <property type="project" value="TreeGrafter"/>
</dbReference>